<dbReference type="InterPro" id="IPR002762">
    <property type="entry name" value="CbiX-like"/>
</dbReference>
<dbReference type="EMBL" id="FNGP01000005">
    <property type="protein sequence ID" value="SDL74460.1"/>
    <property type="molecule type" value="Genomic_DNA"/>
</dbReference>
<reference evidence="3 4" key="1">
    <citation type="submission" date="2016-10" db="EMBL/GenBank/DDBJ databases">
        <authorList>
            <person name="de Groot N.N."/>
        </authorList>
    </citation>
    <scope>NUCLEOTIDE SEQUENCE [LARGE SCALE GENOMIC DNA]</scope>
    <source>
        <strain evidence="3 4">CGMCC 1.9159</strain>
    </source>
</reference>
<accession>A0A1G9MJK2</accession>
<keyword evidence="1" id="KW-0479">Metal-binding</keyword>
<name>A0A1G9MJK2_9ACTN</name>
<dbReference type="Proteomes" id="UP000199475">
    <property type="component" value="Unassembled WGS sequence"/>
</dbReference>
<dbReference type="RefSeq" id="WP_093253123.1">
    <property type="nucleotide sequence ID" value="NZ_FNGP01000005.1"/>
</dbReference>
<dbReference type="SUPFAM" id="SSF53800">
    <property type="entry name" value="Chelatase"/>
    <property type="match status" value="1"/>
</dbReference>
<gene>
    <name evidence="3" type="ORF">SAMN04488242_2679</name>
</gene>
<sequence>MAAPAVILADTTTGNPDVSQALQTIKELLQRRRPDLPIALAELGTRPTLDEALDSLAEAGVHEAVFVPLDLRSATAYAPEFDVAVEEAKSRGIMSLVSRPIGPATELLNILDELVREALHARSALELDGLVLVARAGGDARGSALLSRRARQWSAHHRLPVQLAVEEGDGSATAAAVAALRAQGRRFVAVGGTFLAPGPAYRAHALAAQKAGAIAITKPIGGSPHLSQLILARYAFGAMELLDGHPQPVVVDADYHFLSARKRRG</sequence>
<dbReference type="GO" id="GO:0016829">
    <property type="term" value="F:lyase activity"/>
    <property type="evidence" value="ECO:0007669"/>
    <property type="project" value="UniProtKB-KW"/>
</dbReference>
<dbReference type="AlphaFoldDB" id="A0A1G9MJK2"/>
<dbReference type="STRING" id="686624.SAMN04488242_2679"/>
<keyword evidence="4" id="KW-1185">Reference proteome</keyword>
<evidence type="ECO:0000256" key="1">
    <source>
        <dbReference type="ARBA" id="ARBA00022723"/>
    </source>
</evidence>
<dbReference type="GO" id="GO:0046872">
    <property type="term" value="F:metal ion binding"/>
    <property type="evidence" value="ECO:0007669"/>
    <property type="project" value="UniProtKB-KW"/>
</dbReference>
<dbReference type="Pfam" id="PF01903">
    <property type="entry name" value="CbiX"/>
    <property type="match status" value="1"/>
</dbReference>
<keyword evidence="2" id="KW-0456">Lyase</keyword>
<protein>
    <submittedName>
        <fullName evidence="3">Sirohydrochlorin ferrochelatase</fullName>
    </submittedName>
</protein>
<dbReference type="OrthoDB" id="482456at2"/>
<organism evidence="3 4">
    <name type="scientific">Tessaracoccus oleiagri</name>
    <dbReference type="NCBI Taxonomy" id="686624"/>
    <lineage>
        <taxon>Bacteria</taxon>
        <taxon>Bacillati</taxon>
        <taxon>Actinomycetota</taxon>
        <taxon>Actinomycetes</taxon>
        <taxon>Propionibacteriales</taxon>
        <taxon>Propionibacteriaceae</taxon>
        <taxon>Tessaracoccus</taxon>
    </lineage>
</organism>
<evidence type="ECO:0000313" key="3">
    <source>
        <dbReference type="EMBL" id="SDL74460.1"/>
    </source>
</evidence>
<evidence type="ECO:0000313" key="4">
    <source>
        <dbReference type="Proteomes" id="UP000199475"/>
    </source>
</evidence>
<evidence type="ECO:0000256" key="2">
    <source>
        <dbReference type="ARBA" id="ARBA00023239"/>
    </source>
</evidence>
<proteinExistence type="predicted"/>
<dbReference type="Gene3D" id="3.40.50.1400">
    <property type="match status" value="2"/>
</dbReference>